<dbReference type="AlphaFoldDB" id="A0A2Z6P2H4"/>
<feature type="domain" description="RRM" evidence="2">
    <location>
        <begin position="21"/>
        <end position="67"/>
    </location>
</feature>
<dbReference type="GO" id="GO:0003723">
    <property type="term" value="F:RNA binding"/>
    <property type="evidence" value="ECO:0007669"/>
    <property type="project" value="UniProtKB-UniRule"/>
</dbReference>
<dbReference type="CDD" id="cd00590">
    <property type="entry name" value="RRM_SF"/>
    <property type="match status" value="1"/>
</dbReference>
<dbReference type="InterPro" id="IPR035979">
    <property type="entry name" value="RBD_domain_sf"/>
</dbReference>
<protein>
    <recommendedName>
        <fullName evidence="2">RRM domain-containing protein</fullName>
    </recommendedName>
</protein>
<reference evidence="4" key="1">
    <citation type="journal article" date="2017" name="Front. Plant Sci.">
        <title>Climate Clever Clovers: New Paradigm to Reduce the Environmental Footprint of Ruminants by Breeding Low Methanogenic Forages Utilizing Haplotype Variation.</title>
        <authorList>
            <person name="Kaur P."/>
            <person name="Appels R."/>
            <person name="Bayer P.E."/>
            <person name="Keeble-Gagnere G."/>
            <person name="Wang J."/>
            <person name="Hirakawa H."/>
            <person name="Shirasawa K."/>
            <person name="Vercoe P."/>
            <person name="Stefanova K."/>
            <person name="Durmic Z."/>
            <person name="Nichols P."/>
            <person name="Revell C."/>
            <person name="Isobe S.N."/>
            <person name="Edwards D."/>
            <person name="Erskine W."/>
        </authorList>
    </citation>
    <scope>NUCLEOTIDE SEQUENCE [LARGE SCALE GENOMIC DNA]</scope>
    <source>
        <strain evidence="4">cv. Daliak</strain>
    </source>
</reference>
<keyword evidence="1" id="KW-0694">RNA-binding</keyword>
<evidence type="ECO:0000313" key="4">
    <source>
        <dbReference type="Proteomes" id="UP000242715"/>
    </source>
</evidence>
<proteinExistence type="predicted"/>
<evidence type="ECO:0000313" key="3">
    <source>
        <dbReference type="EMBL" id="GAU50594.1"/>
    </source>
</evidence>
<dbReference type="Proteomes" id="UP000242715">
    <property type="component" value="Unassembled WGS sequence"/>
</dbReference>
<dbReference type="InterPro" id="IPR000504">
    <property type="entry name" value="RRM_dom"/>
</dbReference>
<evidence type="ECO:0000259" key="2">
    <source>
        <dbReference type="PROSITE" id="PS50102"/>
    </source>
</evidence>
<name>A0A2Z6P2H4_TRISU</name>
<evidence type="ECO:0000256" key="1">
    <source>
        <dbReference type="PROSITE-ProRule" id="PRU00176"/>
    </source>
</evidence>
<dbReference type="EMBL" id="DF974812">
    <property type="protein sequence ID" value="GAU50594.1"/>
    <property type="molecule type" value="Genomic_DNA"/>
</dbReference>
<dbReference type="Gene3D" id="3.30.70.330">
    <property type="match status" value="1"/>
</dbReference>
<dbReference type="OrthoDB" id="1049195at2759"/>
<dbReference type="SUPFAM" id="SSF54928">
    <property type="entry name" value="RNA-binding domain, RBD"/>
    <property type="match status" value="1"/>
</dbReference>
<dbReference type="PROSITE" id="PS50102">
    <property type="entry name" value="RRM"/>
    <property type="match status" value="1"/>
</dbReference>
<gene>
    <name evidence="3" type="ORF">TSUD_186660</name>
</gene>
<dbReference type="Pfam" id="PF00076">
    <property type="entry name" value="RRM_1"/>
    <property type="match status" value="1"/>
</dbReference>
<organism evidence="3 4">
    <name type="scientific">Trifolium subterraneum</name>
    <name type="common">Subterranean clover</name>
    <dbReference type="NCBI Taxonomy" id="3900"/>
    <lineage>
        <taxon>Eukaryota</taxon>
        <taxon>Viridiplantae</taxon>
        <taxon>Streptophyta</taxon>
        <taxon>Embryophyta</taxon>
        <taxon>Tracheophyta</taxon>
        <taxon>Spermatophyta</taxon>
        <taxon>Magnoliopsida</taxon>
        <taxon>eudicotyledons</taxon>
        <taxon>Gunneridae</taxon>
        <taxon>Pentapetalae</taxon>
        <taxon>rosids</taxon>
        <taxon>fabids</taxon>
        <taxon>Fabales</taxon>
        <taxon>Fabaceae</taxon>
        <taxon>Papilionoideae</taxon>
        <taxon>50 kb inversion clade</taxon>
        <taxon>NPAAA clade</taxon>
        <taxon>Hologalegina</taxon>
        <taxon>IRL clade</taxon>
        <taxon>Trifolieae</taxon>
        <taxon>Trifolium</taxon>
    </lineage>
</organism>
<accession>A0A2Z6P2H4</accession>
<dbReference type="InterPro" id="IPR012677">
    <property type="entry name" value="Nucleotide-bd_a/b_plait_sf"/>
</dbReference>
<sequence>MLFEEVGTVNAASLNAGDVGGQSFASNLPRDVDNGRLEELLSKYGKVESVEIVYNEQLDESTGYAIMANETDMNNAIHYLFAWRWKDKEPGLLVYPVNLQVKDPSSNW</sequence>
<keyword evidence="4" id="KW-1185">Reference proteome</keyword>